<dbReference type="Proteomes" id="UP000004810">
    <property type="component" value="Unassembled WGS sequence"/>
</dbReference>
<proteinExistence type="predicted"/>
<gene>
    <name evidence="1" type="ORF">WUBG_04652</name>
</gene>
<dbReference type="AlphaFoldDB" id="J9FAQ3"/>
<name>J9FAQ3_WUCBA</name>
<sequence length="40" mass="4650">MPELHDKRTCTLILKTRYGKAPALIKRMTKEFDITSNNTI</sequence>
<comment type="caution">
    <text evidence="1">The sequence shown here is derived from an EMBL/GenBank/DDBJ whole genome shotgun (WGS) entry which is preliminary data.</text>
</comment>
<protein>
    <submittedName>
        <fullName evidence="1">Uncharacterized protein</fullName>
    </submittedName>
</protein>
<organism evidence="1 2">
    <name type="scientific">Wuchereria bancrofti</name>
    <dbReference type="NCBI Taxonomy" id="6293"/>
    <lineage>
        <taxon>Eukaryota</taxon>
        <taxon>Metazoa</taxon>
        <taxon>Ecdysozoa</taxon>
        <taxon>Nematoda</taxon>
        <taxon>Chromadorea</taxon>
        <taxon>Rhabditida</taxon>
        <taxon>Spirurina</taxon>
        <taxon>Spiruromorpha</taxon>
        <taxon>Filarioidea</taxon>
        <taxon>Onchocercidae</taxon>
        <taxon>Wuchereria</taxon>
    </lineage>
</organism>
<dbReference type="EMBL" id="ADBV01001620">
    <property type="protein sequence ID" value="EJW84439.1"/>
    <property type="molecule type" value="Genomic_DNA"/>
</dbReference>
<evidence type="ECO:0000313" key="2">
    <source>
        <dbReference type="Proteomes" id="UP000004810"/>
    </source>
</evidence>
<accession>J9FAQ3</accession>
<reference evidence="2" key="1">
    <citation type="submission" date="2012-08" db="EMBL/GenBank/DDBJ databases">
        <title>The Genome Sequence of Wuchereria bancrofti.</title>
        <authorList>
            <person name="Nutman T.B."/>
            <person name="Fink D.L."/>
            <person name="Russ C."/>
            <person name="Young S."/>
            <person name="Zeng Q."/>
            <person name="Koehrsen M."/>
            <person name="Alvarado L."/>
            <person name="Berlin A."/>
            <person name="Chapman S.B."/>
            <person name="Chen Z."/>
            <person name="Freedman E."/>
            <person name="Gellesch M."/>
            <person name="Goldberg J."/>
            <person name="Griggs A."/>
            <person name="Gujja S."/>
            <person name="Heilman E.R."/>
            <person name="Heiman D."/>
            <person name="Hepburn T."/>
            <person name="Howarth C."/>
            <person name="Jen D."/>
            <person name="Larson L."/>
            <person name="Lewis B."/>
            <person name="Mehta T."/>
            <person name="Park D."/>
            <person name="Pearson M."/>
            <person name="Roberts A."/>
            <person name="Saif S."/>
            <person name="Shea T."/>
            <person name="Shenoy N."/>
            <person name="Sisk P."/>
            <person name="Stolte C."/>
            <person name="Sykes S."/>
            <person name="Walk T."/>
            <person name="White J."/>
            <person name="Yandava C."/>
            <person name="Haas B."/>
            <person name="Henn M.R."/>
            <person name="Nusbaum C."/>
            <person name="Birren B."/>
        </authorList>
    </citation>
    <scope>NUCLEOTIDE SEQUENCE [LARGE SCALE GENOMIC DNA]</scope>
    <source>
        <strain evidence="2">NA</strain>
    </source>
</reference>
<evidence type="ECO:0000313" key="1">
    <source>
        <dbReference type="EMBL" id="EJW84439.1"/>
    </source>
</evidence>